<dbReference type="Gene3D" id="3.60.21.10">
    <property type="match status" value="1"/>
</dbReference>
<evidence type="ECO:0000256" key="2">
    <source>
        <dbReference type="ARBA" id="ARBA00022801"/>
    </source>
</evidence>
<dbReference type="GO" id="GO:0016787">
    <property type="term" value="F:hydrolase activity"/>
    <property type="evidence" value="ECO:0007669"/>
    <property type="project" value="UniProtKB-KW"/>
</dbReference>
<dbReference type="PANTHER" id="PTHR42988:SF2">
    <property type="entry name" value="CYCLIC NUCLEOTIDE PHOSPHODIESTERASE CBUA0032-RELATED"/>
    <property type="match status" value="1"/>
</dbReference>
<proteinExistence type="inferred from homology"/>
<dbReference type="AlphaFoldDB" id="A0A7W2ET43"/>
<gene>
    <name evidence="6" type="ORF">H3H37_13515</name>
</gene>
<name>A0A7W2ET43_9BURK</name>
<dbReference type="SUPFAM" id="SSF56300">
    <property type="entry name" value="Metallo-dependent phosphatases"/>
    <property type="match status" value="1"/>
</dbReference>
<dbReference type="PANTHER" id="PTHR42988">
    <property type="entry name" value="PHOSPHOHYDROLASE"/>
    <property type="match status" value="1"/>
</dbReference>
<feature type="domain" description="Calcineurin-like phosphoesterase" evidence="5">
    <location>
        <begin position="14"/>
        <end position="294"/>
    </location>
</feature>
<dbReference type="Pfam" id="PF00149">
    <property type="entry name" value="Metallophos"/>
    <property type="match status" value="1"/>
</dbReference>
<evidence type="ECO:0000256" key="3">
    <source>
        <dbReference type="ARBA" id="ARBA00023004"/>
    </source>
</evidence>
<organism evidence="6 7">
    <name type="scientific">Rugamonas brunnea</name>
    <dbReference type="NCBI Taxonomy" id="2758569"/>
    <lineage>
        <taxon>Bacteria</taxon>
        <taxon>Pseudomonadati</taxon>
        <taxon>Pseudomonadota</taxon>
        <taxon>Betaproteobacteria</taxon>
        <taxon>Burkholderiales</taxon>
        <taxon>Oxalobacteraceae</taxon>
        <taxon>Telluria group</taxon>
        <taxon>Rugamonas</taxon>
    </lineage>
</organism>
<keyword evidence="7" id="KW-1185">Reference proteome</keyword>
<protein>
    <submittedName>
        <fullName evidence="6">Metallophosphoesterase</fullName>
    </submittedName>
</protein>
<reference evidence="6 7" key="1">
    <citation type="submission" date="2020-07" db="EMBL/GenBank/DDBJ databases">
        <title>Novel species isolated from subtropical streams in China.</title>
        <authorList>
            <person name="Lu H."/>
        </authorList>
    </citation>
    <scope>NUCLEOTIDE SEQUENCE [LARGE SCALE GENOMIC DNA]</scope>
    <source>
        <strain evidence="6 7">LX20W</strain>
    </source>
</reference>
<evidence type="ECO:0000256" key="1">
    <source>
        <dbReference type="ARBA" id="ARBA00022723"/>
    </source>
</evidence>
<keyword evidence="2" id="KW-0378">Hydrolase</keyword>
<evidence type="ECO:0000259" key="5">
    <source>
        <dbReference type="Pfam" id="PF00149"/>
    </source>
</evidence>
<comment type="similarity">
    <text evidence="4">Belongs to the cyclic nucleotide phosphodiesterase class-III family.</text>
</comment>
<dbReference type="GO" id="GO:0046872">
    <property type="term" value="F:metal ion binding"/>
    <property type="evidence" value="ECO:0007669"/>
    <property type="project" value="UniProtKB-KW"/>
</dbReference>
<evidence type="ECO:0000313" key="7">
    <source>
        <dbReference type="Proteomes" id="UP000534388"/>
    </source>
</evidence>
<accession>A0A7W2ET43</accession>
<dbReference type="RefSeq" id="WP_182163285.1">
    <property type="nucleotide sequence ID" value="NZ_JACEZT010000008.1"/>
</dbReference>
<evidence type="ECO:0000313" key="6">
    <source>
        <dbReference type="EMBL" id="MBA5638074.1"/>
    </source>
</evidence>
<evidence type="ECO:0000256" key="4">
    <source>
        <dbReference type="ARBA" id="ARBA00025742"/>
    </source>
</evidence>
<dbReference type="EMBL" id="JACEZT010000008">
    <property type="protein sequence ID" value="MBA5638074.1"/>
    <property type="molecule type" value="Genomic_DNA"/>
</dbReference>
<comment type="caution">
    <text evidence="6">The sequence shown here is derived from an EMBL/GenBank/DDBJ whole genome shotgun (WGS) entry which is preliminary data.</text>
</comment>
<sequence>MAIHSDPELEAFLHIVHVSDMHCKGQGVVVDTATEKNVRGLVNALRRLGRAKWADQLEHRWQAGLAGHDPTAHAWMCEFLCDFFKHDDRADVETWLLDTGDLSALGDMGSLRTALEWLDDYRVILDAKQTLILHGNHDAWPGKFPLAANQLEIDMHQQALRDLLGKAWPQTAIHTRIPHSSARVTLSAVNSTTGERWPNTLARGEVGMDPPWNTFGDDQLQQLAKQTCRQFHADGKTRDFRILAMHHPVHYPPPRPTMQMNLRNDGEVADALADFSTHQRGKLAHLLLSGHTHETYPRLGALPPTSTGQQYAPLYEGQLQLVAGSLSQLPRHAGRDTFEDADFFPQQCQILTFFSSPASAQRGQLLMERRVVGRGGAGPYQVLTPPGNPNRVESVVWEY</sequence>
<dbReference type="Proteomes" id="UP000534388">
    <property type="component" value="Unassembled WGS sequence"/>
</dbReference>
<dbReference type="InterPro" id="IPR029052">
    <property type="entry name" value="Metallo-depent_PP-like"/>
</dbReference>
<dbReference type="InterPro" id="IPR004843">
    <property type="entry name" value="Calcineurin-like_PHP"/>
</dbReference>
<keyword evidence="3" id="KW-0408">Iron</keyword>
<dbReference type="InterPro" id="IPR050884">
    <property type="entry name" value="CNP_phosphodiesterase-III"/>
</dbReference>
<keyword evidence="1" id="KW-0479">Metal-binding</keyword>